<dbReference type="Gene3D" id="1.20.1530.20">
    <property type="match status" value="1"/>
</dbReference>
<evidence type="ECO:0000259" key="9">
    <source>
        <dbReference type="Pfam" id="PF00999"/>
    </source>
</evidence>
<dbReference type="InterPro" id="IPR038770">
    <property type="entry name" value="Na+/solute_symporter_sf"/>
</dbReference>
<dbReference type="Proteomes" id="UP001596137">
    <property type="component" value="Unassembled WGS sequence"/>
</dbReference>
<evidence type="ECO:0000256" key="4">
    <source>
        <dbReference type="ARBA" id="ARBA00022989"/>
    </source>
</evidence>
<evidence type="ECO:0000256" key="6">
    <source>
        <dbReference type="ARBA" id="ARBA00023136"/>
    </source>
</evidence>
<comment type="subcellular location">
    <subcellularLocation>
        <location evidence="1">Membrane</location>
        <topology evidence="1">Multi-pass membrane protein</topology>
    </subcellularLocation>
</comment>
<comment type="caution">
    <text evidence="10">The sequence shown here is derived from an EMBL/GenBank/DDBJ whole genome shotgun (WGS) entry which is preliminary data.</text>
</comment>
<sequence>MTTHQVVSVFLDLALIILLARTFGALARRWGQPAVIGEVLAGILAGPTLLGEDLSLFLFPMEARPFLTALANIGIAVFMLLVGLEMDENLLRGRGRIAVSVAVTAIVLPLSLGVCLGFFLARNHASGNTLGFVLFIGAAMSVTAFPVLARILTDRGLARTSLGNIALTCAAIDDVLAWSLLAVVAVVASATASSLWLLLLFPVYVAVMAGVVRPVLRRVFPPGSQLDTRRLGMLLGGALVSGAITEWLGMHFIFGVFIFGVMVPRAGTGALRQAMRERAGEFNGVFLMPIFFVVAGLKVQLSGIGWMGVAELGLVLLVAVGGKFGGAFLAARLNRMQTRQSLALATLMNTRGLTELIILTAGLQLGILDSSLYSIMVVMAVITTVMAGPLLTLIRPMQGMPDEEGDRAGEDRRAAAAPGGAA</sequence>
<gene>
    <name evidence="10" type="ORF">ACFP1K_29325</name>
</gene>
<evidence type="ECO:0000256" key="2">
    <source>
        <dbReference type="ARBA" id="ARBA00022448"/>
    </source>
</evidence>
<feature type="transmembrane region" description="Helical" evidence="8">
    <location>
        <begin position="250"/>
        <end position="267"/>
    </location>
</feature>
<dbReference type="Pfam" id="PF00999">
    <property type="entry name" value="Na_H_Exchanger"/>
    <property type="match status" value="1"/>
</dbReference>
<keyword evidence="11" id="KW-1185">Reference proteome</keyword>
<dbReference type="EMBL" id="JBHSRF010000059">
    <property type="protein sequence ID" value="MFC6085299.1"/>
    <property type="molecule type" value="Genomic_DNA"/>
</dbReference>
<evidence type="ECO:0000256" key="5">
    <source>
        <dbReference type="ARBA" id="ARBA00023065"/>
    </source>
</evidence>
<feature type="transmembrane region" description="Helical" evidence="8">
    <location>
        <begin position="96"/>
        <end position="120"/>
    </location>
</feature>
<keyword evidence="4 8" id="KW-1133">Transmembrane helix</keyword>
<feature type="transmembrane region" description="Helical" evidence="8">
    <location>
        <begin position="132"/>
        <end position="153"/>
    </location>
</feature>
<name>A0ABW1NPM8_9ACTN</name>
<evidence type="ECO:0000256" key="3">
    <source>
        <dbReference type="ARBA" id="ARBA00022692"/>
    </source>
</evidence>
<evidence type="ECO:0000256" key="7">
    <source>
        <dbReference type="SAM" id="MobiDB-lite"/>
    </source>
</evidence>
<reference evidence="11" key="1">
    <citation type="journal article" date="2019" name="Int. J. Syst. Evol. Microbiol.">
        <title>The Global Catalogue of Microorganisms (GCM) 10K type strain sequencing project: providing services to taxonomists for standard genome sequencing and annotation.</title>
        <authorList>
            <consortium name="The Broad Institute Genomics Platform"/>
            <consortium name="The Broad Institute Genome Sequencing Center for Infectious Disease"/>
            <person name="Wu L."/>
            <person name="Ma J."/>
        </authorList>
    </citation>
    <scope>NUCLEOTIDE SEQUENCE [LARGE SCALE GENOMIC DNA]</scope>
    <source>
        <strain evidence="11">JCM 30346</strain>
    </source>
</reference>
<evidence type="ECO:0000313" key="10">
    <source>
        <dbReference type="EMBL" id="MFC6085299.1"/>
    </source>
</evidence>
<feature type="transmembrane region" description="Helical" evidence="8">
    <location>
        <begin position="6"/>
        <end position="27"/>
    </location>
</feature>
<feature type="transmembrane region" description="Helical" evidence="8">
    <location>
        <begin position="279"/>
        <end position="297"/>
    </location>
</feature>
<dbReference type="InterPro" id="IPR006153">
    <property type="entry name" value="Cation/H_exchanger_TM"/>
</dbReference>
<feature type="transmembrane region" description="Helical" evidence="8">
    <location>
        <begin position="303"/>
        <end position="330"/>
    </location>
</feature>
<proteinExistence type="predicted"/>
<dbReference type="PANTHER" id="PTHR32468:SF0">
    <property type="entry name" value="K(+)_H(+) ANTIPORTER 1"/>
    <property type="match status" value="1"/>
</dbReference>
<keyword evidence="2" id="KW-0813">Transport</keyword>
<keyword evidence="6 8" id="KW-0472">Membrane</keyword>
<evidence type="ECO:0000256" key="8">
    <source>
        <dbReference type="SAM" id="Phobius"/>
    </source>
</evidence>
<organism evidence="10 11">
    <name type="scientific">Sphaerisporangium aureirubrum</name>
    <dbReference type="NCBI Taxonomy" id="1544736"/>
    <lineage>
        <taxon>Bacteria</taxon>
        <taxon>Bacillati</taxon>
        <taxon>Actinomycetota</taxon>
        <taxon>Actinomycetes</taxon>
        <taxon>Streptosporangiales</taxon>
        <taxon>Streptosporangiaceae</taxon>
        <taxon>Sphaerisporangium</taxon>
    </lineage>
</organism>
<feature type="transmembrane region" description="Helical" evidence="8">
    <location>
        <begin position="65"/>
        <end position="84"/>
    </location>
</feature>
<accession>A0ABW1NPM8</accession>
<feature type="transmembrane region" description="Helical" evidence="8">
    <location>
        <begin position="342"/>
        <end position="367"/>
    </location>
</feature>
<feature type="transmembrane region" description="Helical" evidence="8">
    <location>
        <begin position="39"/>
        <end position="59"/>
    </location>
</feature>
<evidence type="ECO:0000256" key="1">
    <source>
        <dbReference type="ARBA" id="ARBA00004141"/>
    </source>
</evidence>
<dbReference type="PANTHER" id="PTHR32468">
    <property type="entry name" value="CATION/H + ANTIPORTER"/>
    <property type="match status" value="1"/>
</dbReference>
<keyword evidence="5" id="KW-0406">Ion transport</keyword>
<feature type="domain" description="Cation/H+ exchanger transmembrane" evidence="9">
    <location>
        <begin position="17"/>
        <end position="392"/>
    </location>
</feature>
<feature type="transmembrane region" description="Helical" evidence="8">
    <location>
        <begin position="373"/>
        <end position="394"/>
    </location>
</feature>
<evidence type="ECO:0000313" key="11">
    <source>
        <dbReference type="Proteomes" id="UP001596137"/>
    </source>
</evidence>
<dbReference type="RefSeq" id="WP_380759289.1">
    <property type="nucleotide sequence ID" value="NZ_JBHSRF010000059.1"/>
</dbReference>
<dbReference type="InterPro" id="IPR050794">
    <property type="entry name" value="CPA2_transporter"/>
</dbReference>
<feature type="region of interest" description="Disordered" evidence="7">
    <location>
        <begin position="401"/>
        <end position="422"/>
    </location>
</feature>
<protein>
    <submittedName>
        <fullName evidence="10">Cation:proton antiporter</fullName>
    </submittedName>
</protein>
<keyword evidence="3 8" id="KW-0812">Transmembrane</keyword>